<keyword evidence="1" id="KW-0812">Transmembrane</keyword>
<feature type="transmembrane region" description="Helical" evidence="1">
    <location>
        <begin position="115"/>
        <end position="137"/>
    </location>
</feature>
<accession>A0A7K2IZJ0</accession>
<organism evidence="2 3">
    <name type="scientific">Nocardiopsis alba</name>
    <dbReference type="NCBI Taxonomy" id="53437"/>
    <lineage>
        <taxon>Bacteria</taxon>
        <taxon>Bacillati</taxon>
        <taxon>Actinomycetota</taxon>
        <taxon>Actinomycetes</taxon>
        <taxon>Streptosporangiales</taxon>
        <taxon>Nocardiopsidaceae</taxon>
        <taxon>Nocardiopsis</taxon>
    </lineage>
</organism>
<protein>
    <submittedName>
        <fullName evidence="2">Uncharacterized protein</fullName>
    </submittedName>
</protein>
<feature type="transmembrane region" description="Helical" evidence="1">
    <location>
        <begin position="20"/>
        <end position="43"/>
    </location>
</feature>
<feature type="transmembrane region" description="Helical" evidence="1">
    <location>
        <begin position="143"/>
        <end position="164"/>
    </location>
</feature>
<evidence type="ECO:0000256" key="1">
    <source>
        <dbReference type="SAM" id="Phobius"/>
    </source>
</evidence>
<sequence length="376" mass="39100">MTVSNAERAHPPGVLASAPWAALAWSAVALGLGIGWGAGLLPVGVPTEDGFGSLFVAAGSGAAVAASLVMGGLGVVLSLVVLSGRARWGRAVEFASWAMAGVAFLVFVDGQLLAWLGYTMILPVVGWTVPGLAGAWLEATLRPTHLTVLFFALGVLVWGVAALYRRRAVGGACPRCGRDGHWTPRVEARVRERARRTGVVAVTAGSAVALVYPALRLPWLFGIPMGMDPEVFEEMTRTGEHIVVGVGLGSAALAGVALMSGLVLRWGVRLPWWTLGLAGRRVPVSLAVVPATVVSLALLAMGRSWLVMLGEADPTRWSDPNTFALLSMGVWGVALAVATVAYAVRRRSECGRCGRGLAEGGTVPVGLGEEAAAMER</sequence>
<proteinExistence type="predicted"/>
<feature type="transmembrane region" description="Helical" evidence="1">
    <location>
        <begin position="199"/>
        <end position="221"/>
    </location>
</feature>
<dbReference type="RefSeq" id="WP_161111981.1">
    <property type="nucleotide sequence ID" value="NZ_WWHY01000001.1"/>
</dbReference>
<evidence type="ECO:0000313" key="2">
    <source>
        <dbReference type="EMBL" id="MYR35266.1"/>
    </source>
</evidence>
<comment type="caution">
    <text evidence="2">The sequence shown here is derived from an EMBL/GenBank/DDBJ whole genome shotgun (WGS) entry which is preliminary data.</text>
</comment>
<feature type="transmembrane region" description="Helical" evidence="1">
    <location>
        <begin position="241"/>
        <end position="264"/>
    </location>
</feature>
<feature type="transmembrane region" description="Helical" evidence="1">
    <location>
        <begin position="322"/>
        <end position="344"/>
    </location>
</feature>
<reference evidence="2 3" key="1">
    <citation type="journal article" date="2019" name="Nat. Commun.">
        <title>The antimicrobial potential of Streptomyces from insect microbiomes.</title>
        <authorList>
            <person name="Chevrette M.G."/>
            <person name="Carlson C.M."/>
            <person name="Ortega H.E."/>
            <person name="Thomas C."/>
            <person name="Ananiev G.E."/>
            <person name="Barns K.J."/>
            <person name="Book A.J."/>
            <person name="Cagnazzo J."/>
            <person name="Carlos C."/>
            <person name="Flanigan W."/>
            <person name="Grubbs K.J."/>
            <person name="Horn H.A."/>
            <person name="Hoffmann F.M."/>
            <person name="Klassen J.L."/>
            <person name="Knack J.J."/>
            <person name="Lewin G.R."/>
            <person name="McDonald B.R."/>
            <person name="Muller L."/>
            <person name="Melo W.G.P."/>
            <person name="Pinto-Tomas A.A."/>
            <person name="Schmitz A."/>
            <person name="Wendt-Pienkowski E."/>
            <person name="Wildman S."/>
            <person name="Zhao M."/>
            <person name="Zhang F."/>
            <person name="Bugni T.S."/>
            <person name="Andes D.R."/>
            <person name="Pupo M.T."/>
            <person name="Currie C.R."/>
        </authorList>
    </citation>
    <scope>NUCLEOTIDE SEQUENCE [LARGE SCALE GENOMIC DNA]</scope>
    <source>
        <strain evidence="2 3">SID5840</strain>
    </source>
</reference>
<feature type="transmembrane region" description="Helical" evidence="1">
    <location>
        <begin position="55"/>
        <end position="82"/>
    </location>
</feature>
<keyword evidence="1" id="KW-0472">Membrane</keyword>
<gene>
    <name evidence="2" type="ORF">GTW20_24125</name>
</gene>
<feature type="transmembrane region" description="Helical" evidence="1">
    <location>
        <begin position="284"/>
        <end position="302"/>
    </location>
</feature>
<dbReference type="Proteomes" id="UP000467124">
    <property type="component" value="Unassembled WGS sequence"/>
</dbReference>
<dbReference type="EMBL" id="WWHY01000001">
    <property type="protein sequence ID" value="MYR35266.1"/>
    <property type="molecule type" value="Genomic_DNA"/>
</dbReference>
<evidence type="ECO:0000313" key="3">
    <source>
        <dbReference type="Proteomes" id="UP000467124"/>
    </source>
</evidence>
<name>A0A7K2IZJ0_9ACTN</name>
<keyword evidence="1" id="KW-1133">Transmembrane helix</keyword>
<dbReference type="AlphaFoldDB" id="A0A7K2IZJ0"/>